<keyword evidence="3 9" id="KW-0812">Transmembrane</keyword>
<dbReference type="InterPro" id="IPR017871">
    <property type="entry name" value="ABC_transporter-like_CS"/>
</dbReference>
<dbReference type="InterPro" id="IPR003593">
    <property type="entry name" value="AAA+_ATPase"/>
</dbReference>
<dbReference type="InterPro" id="IPR050173">
    <property type="entry name" value="ABC_transporter_C-like"/>
</dbReference>
<dbReference type="PROSITE" id="PS50929">
    <property type="entry name" value="ABC_TM1F"/>
    <property type="match status" value="2"/>
</dbReference>
<evidence type="ECO:0000259" key="10">
    <source>
        <dbReference type="PROSITE" id="PS50893"/>
    </source>
</evidence>
<organism evidence="12 13">
    <name type="scientific">Cryptolaemus montrouzieri</name>
    <dbReference type="NCBI Taxonomy" id="559131"/>
    <lineage>
        <taxon>Eukaryota</taxon>
        <taxon>Metazoa</taxon>
        <taxon>Ecdysozoa</taxon>
        <taxon>Arthropoda</taxon>
        <taxon>Hexapoda</taxon>
        <taxon>Insecta</taxon>
        <taxon>Pterygota</taxon>
        <taxon>Neoptera</taxon>
        <taxon>Endopterygota</taxon>
        <taxon>Coleoptera</taxon>
        <taxon>Polyphaga</taxon>
        <taxon>Cucujiformia</taxon>
        <taxon>Coccinelloidea</taxon>
        <taxon>Coccinellidae</taxon>
        <taxon>Scymninae</taxon>
        <taxon>Scymnini</taxon>
        <taxon>Cryptolaemus</taxon>
    </lineage>
</organism>
<keyword evidence="5" id="KW-0547">Nucleotide-binding</keyword>
<dbReference type="CDD" id="cd18580">
    <property type="entry name" value="ABC_6TM_ABCC_D2"/>
    <property type="match status" value="1"/>
</dbReference>
<dbReference type="Pfam" id="PF00664">
    <property type="entry name" value="ABC_membrane"/>
    <property type="match status" value="2"/>
</dbReference>
<dbReference type="SMART" id="SM00382">
    <property type="entry name" value="AAA"/>
    <property type="match status" value="2"/>
</dbReference>
<keyword evidence="4" id="KW-0677">Repeat</keyword>
<dbReference type="EMBL" id="JABFTP020000144">
    <property type="protein sequence ID" value="KAL3283200.1"/>
    <property type="molecule type" value="Genomic_DNA"/>
</dbReference>
<evidence type="ECO:0000256" key="7">
    <source>
        <dbReference type="ARBA" id="ARBA00022989"/>
    </source>
</evidence>
<evidence type="ECO:0000256" key="5">
    <source>
        <dbReference type="ARBA" id="ARBA00022741"/>
    </source>
</evidence>
<name>A0ABD2NX25_9CUCU</name>
<evidence type="ECO:0000256" key="1">
    <source>
        <dbReference type="ARBA" id="ARBA00004141"/>
    </source>
</evidence>
<dbReference type="SUPFAM" id="SSF90123">
    <property type="entry name" value="ABC transporter transmembrane region"/>
    <property type="match status" value="2"/>
</dbReference>
<feature type="transmembrane region" description="Helical" evidence="9">
    <location>
        <begin position="867"/>
        <end position="888"/>
    </location>
</feature>
<protein>
    <submittedName>
        <fullName evidence="12">Uncharacterized protein</fullName>
    </submittedName>
</protein>
<dbReference type="FunFam" id="3.40.50.300:FF:000973">
    <property type="entry name" value="Multidrug resistance-associated protein 4"/>
    <property type="match status" value="1"/>
</dbReference>
<gene>
    <name evidence="12" type="ORF">HHI36_006350</name>
</gene>
<feature type="transmembrane region" description="Helical" evidence="9">
    <location>
        <begin position="754"/>
        <end position="775"/>
    </location>
</feature>
<dbReference type="GO" id="GO:0005524">
    <property type="term" value="F:ATP binding"/>
    <property type="evidence" value="ECO:0007669"/>
    <property type="project" value="UniProtKB-KW"/>
</dbReference>
<dbReference type="CDD" id="cd03244">
    <property type="entry name" value="ABCC_MRP_domain2"/>
    <property type="match status" value="1"/>
</dbReference>
<dbReference type="InterPro" id="IPR003439">
    <property type="entry name" value="ABC_transporter-like_ATP-bd"/>
</dbReference>
<dbReference type="FunFam" id="1.20.1560.10:FF:000014">
    <property type="entry name" value="Multidrug resistance-associated protein member 4"/>
    <property type="match status" value="1"/>
</dbReference>
<feature type="transmembrane region" description="Helical" evidence="9">
    <location>
        <begin position="781"/>
        <end position="801"/>
    </location>
</feature>
<dbReference type="AlphaFoldDB" id="A0ABD2NX25"/>
<dbReference type="Gene3D" id="3.40.50.300">
    <property type="entry name" value="P-loop containing nucleotide triphosphate hydrolases"/>
    <property type="match status" value="2"/>
</dbReference>
<comment type="caution">
    <text evidence="12">The sequence shown here is derived from an EMBL/GenBank/DDBJ whole genome shotgun (WGS) entry which is preliminary data.</text>
</comment>
<dbReference type="CDD" id="cd18579">
    <property type="entry name" value="ABC_6TM_ABCC_D1"/>
    <property type="match status" value="1"/>
</dbReference>
<keyword evidence="7 9" id="KW-1133">Transmembrane helix</keyword>
<dbReference type="CDD" id="cd03250">
    <property type="entry name" value="ABCC_MRP_domain1"/>
    <property type="match status" value="1"/>
</dbReference>
<dbReference type="InterPro" id="IPR044726">
    <property type="entry name" value="ABCC_6TM_D2"/>
</dbReference>
<feature type="domain" description="ABC transporter" evidence="10">
    <location>
        <begin position="306"/>
        <end position="529"/>
    </location>
</feature>
<feature type="transmembrane region" description="Helical" evidence="9">
    <location>
        <begin position="27"/>
        <end position="52"/>
    </location>
</feature>
<dbReference type="InterPro" id="IPR036640">
    <property type="entry name" value="ABC1_TM_sf"/>
</dbReference>
<feature type="domain" description="ABC transporter" evidence="10">
    <location>
        <begin position="961"/>
        <end position="1190"/>
    </location>
</feature>
<dbReference type="FunFam" id="3.40.50.300:FF:000163">
    <property type="entry name" value="Multidrug resistance-associated protein member 4"/>
    <property type="match status" value="1"/>
</dbReference>
<dbReference type="Proteomes" id="UP001516400">
    <property type="component" value="Unassembled WGS sequence"/>
</dbReference>
<dbReference type="PANTHER" id="PTHR24223">
    <property type="entry name" value="ATP-BINDING CASSETTE SUB-FAMILY C"/>
    <property type="match status" value="1"/>
</dbReference>
<feature type="transmembrane region" description="Helical" evidence="9">
    <location>
        <begin position="251"/>
        <end position="271"/>
    </location>
</feature>
<feature type="transmembrane region" description="Helical" evidence="9">
    <location>
        <begin position="900"/>
        <end position="919"/>
    </location>
</feature>
<evidence type="ECO:0000256" key="2">
    <source>
        <dbReference type="ARBA" id="ARBA00022448"/>
    </source>
</evidence>
<accession>A0ABD2NX25</accession>
<feature type="transmembrane region" description="Helical" evidence="9">
    <location>
        <begin position="684"/>
        <end position="706"/>
    </location>
</feature>
<evidence type="ECO:0000259" key="11">
    <source>
        <dbReference type="PROSITE" id="PS50929"/>
    </source>
</evidence>
<evidence type="ECO:0000313" key="12">
    <source>
        <dbReference type="EMBL" id="KAL3283200.1"/>
    </source>
</evidence>
<feature type="domain" description="ABC transmembrane type-1" evidence="11">
    <location>
        <begin position="1"/>
        <end position="271"/>
    </location>
</feature>
<evidence type="ECO:0000256" key="8">
    <source>
        <dbReference type="ARBA" id="ARBA00023136"/>
    </source>
</evidence>
<keyword evidence="6" id="KW-0067">ATP-binding</keyword>
<dbReference type="InterPro" id="IPR011527">
    <property type="entry name" value="ABC1_TM_dom"/>
</dbReference>
<keyword evidence="2" id="KW-0813">Transport</keyword>
<dbReference type="PANTHER" id="PTHR24223:SF415">
    <property type="entry name" value="FI20190P1"/>
    <property type="match status" value="1"/>
</dbReference>
<evidence type="ECO:0000313" key="13">
    <source>
        <dbReference type="Proteomes" id="UP001516400"/>
    </source>
</evidence>
<dbReference type="FunFam" id="1.20.1560.10:FF:000026">
    <property type="entry name" value="Multidrug resistance-associated protein lethal(2)03659"/>
    <property type="match status" value="1"/>
</dbReference>
<dbReference type="Pfam" id="PF00005">
    <property type="entry name" value="ABC_tran"/>
    <property type="match status" value="2"/>
</dbReference>
<feature type="domain" description="ABC transmembrane type-1" evidence="11">
    <location>
        <begin position="683"/>
        <end position="923"/>
    </location>
</feature>
<reference evidence="12 13" key="1">
    <citation type="journal article" date="2021" name="BMC Biol.">
        <title>Horizontally acquired antibacterial genes associated with adaptive radiation of ladybird beetles.</title>
        <authorList>
            <person name="Li H.S."/>
            <person name="Tang X.F."/>
            <person name="Huang Y.H."/>
            <person name="Xu Z.Y."/>
            <person name="Chen M.L."/>
            <person name="Du X.Y."/>
            <person name="Qiu B.Y."/>
            <person name="Chen P.T."/>
            <person name="Zhang W."/>
            <person name="Slipinski A."/>
            <person name="Escalona H.E."/>
            <person name="Waterhouse R.M."/>
            <person name="Zwick A."/>
            <person name="Pang H."/>
        </authorList>
    </citation>
    <scope>NUCLEOTIDE SEQUENCE [LARGE SCALE GENOMIC DNA]</scope>
    <source>
        <strain evidence="12">SYSU2018</strain>
    </source>
</reference>
<dbReference type="InterPro" id="IPR044746">
    <property type="entry name" value="ABCC_6TM_D1"/>
</dbReference>
<dbReference type="InterPro" id="IPR027417">
    <property type="entry name" value="P-loop_NTPase"/>
</dbReference>
<keyword evidence="8 9" id="KW-0472">Membrane</keyword>
<sequence>MYTYFMPITLAEFIDSFSETPRNKEKAWYLGGAVIGMSFLNCMISHHVSLYLSRIGMRVRIACCSLIYRKILKLDKVSLDDTDIGKLVNLLSNDVNRFDLASGMLPNIWIMPIQAAIGTYVMYSYVGLAAFAGIGAMIFQAVPIQGTFSRLQGKLRFKVALRTDTRVKLMNEITSGIQVIKMYAWEKPFEKIVAMLRKYEIKVITKTSYIKGVSTAIMVFTERFTLYIIVVIYVLLGNTLTGGVVFSMSQIINSLQLHLCILFPMALAFYAEAKTSIFRIEEFLMKSERGKVQKQIDITLNQHGLVKLENIHANWTPNPIVDTLINVSFELKPGSLCCIVGSVGSGKSSILHLLLRELPLSSGKMEIGGVISYASQEPWLFVSNVRNNILFGQPFNKDKYNEVIKVCALERDFDLFPYGDKTNVGERGVSLSGGQRARINLARAVYRDADIYLFDDPLSAVDPHVAKHLFQKCILKHLHNKTRILVTHQTQFLNQADFVLVLDNGKVEKFTKPSNLSRNELNLIRQTSAIDSPTAETPIVDAPTERKTSLSVKSFIMREEEGEEPQETEELIEKGTMSFKVYKNYYRAGASKLILLFEILLFIIAQATCNGCDLWVTFWTNMEDERGANNTLEHFTTTPLISYGTTLSISSNSTDSTFENVSTESPSLVSRVDERNYFDQNTIIVIYTLLIFFAIVLTTARSLLFYKICMNASTNLHNLMFSNILQATMRFFDTNPSGRILNRFSKDMGAIDELLPNATLNAVQIFLVAAGILIMTFIKSYWMIPPTIILAIILFWFREVFLKGAQAVKRLEGTSKAPVFSYVAASLDGLPTIRSANAEDMVRREFDAIQDQHTSTWYLFIASFEAFGLYLDLISVVFLILATVQFLLNDNARGGDVGLVISQSLIIIGMLQFGIRFTAEVASNMTSVERVLQYTKLEKEGPFESLPANKPPRDWPENGRINYENVYLRYIADDEPVLKNLNLEIEPKEKIGIVGRTGAGKSTLISALFRLAPTDGTILIDGVDIAKLGLTELRSKISIIPQTPTLFSESVRYNLDPLSTHDDKSLWQALESVELKSAVDSLDMKVSEGGSNFSAGQRQLLCLARAIVRNNRILVMDEATANVDPQTDALIQKSIRNNFQHCTVLTVAHRLNTIMDSDRVIVMDAGQMREFGPPHELLQDAEGYFSKMVAETGKDMEAKLRSVAEEHYKQRNKD</sequence>
<evidence type="ECO:0000256" key="6">
    <source>
        <dbReference type="ARBA" id="ARBA00022840"/>
    </source>
</evidence>
<feature type="transmembrane region" description="Helical" evidence="9">
    <location>
        <begin position="129"/>
        <end position="148"/>
    </location>
</feature>
<dbReference type="PROSITE" id="PS00211">
    <property type="entry name" value="ABC_TRANSPORTER_1"/>
    <property type="match status" value="2"/>
</dbReference>
<dbReference type="Gene3D" id="1.20.1560.10">
    <property type="entry name" value="ABC transporter type 1, transmembrane domain"/>
    <property type="match status" value="2"/>
</dbReference>
<dbReference type="GO" id="GO:0016020">
    <property type="term" value="C:membrane"/>
    <property type="evidence" value="ECO:0007669"/>
    <property type="project" value="UniProtKB-SubCell"/>
</dbReference>
<evidence type="ECO:0000256" key="3">
    <source>
        <dbReference type="ARBA" id="ARBA00022692"/>
    </source>
</evidence>
<keyword evidence="13" id="KW-1185">Reference proteome</keyword>
<dbReference type="SUPFAM" id="SSF52540">
    <property type="entry name" value="P-loop containing nucleoside triphosphate hydrolases"/>
    <property type="match status" value="2"/>
</dbReference>
<feature type="transmembrane region" description="Helical" evidence="9">
    <location>
        <begin position="224"/>
        <end position="245"/>
    </location>
</feature>
<evidence type="ECO:0000256" key="4">
    <source>
        <dbReference type="ARBA" id="ARBA00022737"/>
    </source>
</evidence>
<comment type="subcellular location">
    <subcellularLocation>
        <location evidence="1">Membrane</location>
        <topology evidence="1">Multi-pass membrane protein</topology>
    </subcellularLocation>
</comment>
<evidence type="ECO:0000256" key="9">
    <source>
        <dbReference type="SAM" id="Phobius"/>
    </source>
</evidence>
<dbReference type="PROSITE" id="PS50893">
    <property type="entry name" value="ABC_TRANSPORTER_2"/>
    <property type="match status" value="2"/>
</dbReference>
<proteinExistence type="predicted"/>